<dbReference type="Gene3D" id="3.30.420.10">
    <property type="entry name" value="Ribonuclease H-like superfamily/Ribonuclease H"/>
    <property type="match status" value="1"/>
</dbReference>
<organism evidence="11 12">
    <name type="scientific">Pisolithus microcarpus 441</name>
    <dbReference type="NCBI Taxonomy" id="765257"/>
    <lineage>
        <taxon>Eukaryota</taxon>
        <taxon>Fungi</taxon>
        <taxon>Dikarya</taxon>
        <taxon>Basidiomycota</taxon>
        <taxon>Agaricomycotina</taxon>
        <taxon>Agaricomycetes</taxon>
        <taxon>Agaricomycetidae</taxon>
        <taxon>Boletales</taxon>
        <taxon>Sclerodermatineae</taxon>
        <taxon>Pisolithaceae</taxon>
        <taxon>Pisolithus</taxon>
    </lineage>
</organism>
<reference evidence="11 12" key="1">
    <citation type="submission" date="2014-04" db="EMBL/GenBank/DDBJ databases">
        <authorList>
            <consortium name="DOE Joint Genome Institute"/>
            <person name="Kuo A."/>
            <person name="Kohler A."/>
            <person name="Costa M.D."/>
            <person name="Nagy L.G."/>
            <person name="Floudas D."/>
            <person name="Copeland A."/>
            <person name="Barry K.W."/>
            <person name="Cichocki N."/>
            <person name="Veneault-Fourrey C."/>
            <person name="LaButti K."/>
            <person name="Lindquist E.A."/>
            <person name="Lipzen A."/>
            <person name="Lundell T."/>
            <person name="Morin E."/>
            <person name="Murat C."/>
            <person name="Sun H."/>
            <person name="Tunlid A."/>
            <person name="Henrissat B."/>
            <person name="Grigoriev I.V."/>
            <person name="Hibbett D.S."/>
            <person name="Martin F."/>
            <person name="Nordberg H.P."/>
            <person name="Cantor M.N."/>
            <person name="Hua S.X."/>
        </authorList>
    </citation>
    <scope>NUCLEOTIDE SEQUENCE [LARGE SCALE GENOMIC DNA]</scope>
    <source>
        <strain evidence="11 12">441</strain>
    </source>
</reference>
<evidence type="ECO:0000256" key="2">
    <source>
        <dbReference type="ARBA" id="ARBA00022722"/>
    </source>
</evidence>
<dbReference type="GO" id="GO:0015074">
    <property type="term" value="P:DNA integration"/>
    <property type="evidence" value="ECO:0007669"/>
    <property type="project" value="UniProtKB-KW"/>
</dbReference>
<keyword evidence="12" id="KW-1185">Reference proteome</keyword>
<dbReference type="GO" id="GO:0046872">
    <property type="term" value="F:metal ion binding"/>
    <property type="evidence" value="ECO:0007669"/>
    <property type="project" value="UniProtKB-KW"/>
</dbReference>
<dbReference type="GO" id="GO:0003964">
    <property type="term" value="F:RNA-directed DNA polymerase activity"/>
    <property type="evidence" value="ECO:0007669"/>
    <property type="project" value="UniProtKB-KW"/>
</dbReference>
<evidence type="ECO:0000256" key="4">
    <source>
        <dbReference type="ARBA" id="ARBA00022759"/>
    </source>
</evidence>
<dbReference type="GO" id="GO:0003676">
    <property type="term" value="F:nucleic acid binding"/>
    <property type="evidence" value="ECO:0007669"/>
    <property type="project" value="InterPro"/>
</dbReference>
<dbReference type="GO" id="GO:0016787">
    <property type="term" value="F:hydrolase activity"/>
    <property type="evidence" value="ECO:0007669"/>
    <property type="project" value="UniProtKB-KW"/>
</dbReference>
<reference evidence="12" key="2">
    <citation type="submission" date="2015-01" db="EMBL/GenBank/DDBJ databases">
        <title>Evolutionary Origins and Diversification of the Mycorrhizal Mutualists.</title>
        <authorList>
            <consortium name="DOE Joint Genome Institute"/>
            <consortium name="Mycorrhizal Genomics Consortium"/>
            <person name="Kohler A."/>
            <person name="Kuo A."/>
            <person name="Nagy L.G."/>
            <person name="Floudas D."/>
            <person name="Copeland A."/>
            <person name="Barry K.W."/>
            <person name="Cichocki N."/>
            <person name="Veneault-Fourrey C."/>
            <person name="LaButti K."/>
            <person name="Lindquist E.A."/>
            <person name="Lipzen A."/>
            <person name="Lundell T."/>
            <person name="Morin E."/>
            <person name="Murat C."/>
            <person name="Riley R."/>
            <person name="Ohm R."/>
            <person name="Sun H."/>
            <person name="Tunlid A."/>
            <person name="Henrissat B."/>
            <person name="Grigoriev I.V."/>
            <person name="Hibbett D.S."/>
            <person name="Martin F."/>
        </authorList>
    </citation>
    <scope>NUCLEOTIDE SEQUENCE [LARGE SCALE GENOMIC DNA]</scope>
    <source>
        <strain evidence="12">441</strain>
    </source>
</reference>
<protein>
    <recommendedName>
        <fullName evidence="13">Integrase catalytic domain-containing protein</fullName>
    </recommendedName>
</protein>
<dbReference type="InterPro" id="IPR012337">
    <property type="entry name" value="RNaseH-like_sf"/>
</dbReference>
<evidence type="ECO:0000256" key="9">
    <source>
        <dbReference type="ARBA" id="ARBA00022932"/>
    </source>
</evidence>
<keyword evidence="3" id="KW-0479">Metal-binding</keyword>
<evidence type="ECO:0000313" key="12">
    <source>
        <dbReference type="Proteomes" id="UP000054018"/>
    </source>
</evidence>
<proteinExistence type="predicted"/>
<dbReference type="InterPro" id="IPR039537">
    <property type="entry name" value="Retrotran_Ty1/copia-like"/>
</dbReference>
<keyword evidence="5" id="KW-0378">Hydrolase</keyword>
<gene>
    <name evidence="11" type="ORF">PISMIDRAFT_110035</name>
</gene>
<dbReference type="HOGENOM" id="CLU_1759532_0_0_1"/>
<evidence type="ECO:0000256" key="6">
    <source>
        <dbReference type="ARBA" id="ARBA00022842"/>
    </source>
</evidence>
<dbReference type="AlphaFoldDB" id="A0A0C9YVW6"/>
<evidence type="ECO:0000256" key="5">
    <source>
        <dbReference type="ARBA" id="ARBA00022801"/>
    </source>
</evidence>
<dbReference type="PANTHER" id="PTHR42648">
    <property type="entry name" value="TRANSPOSASE, PUTATIVE-RELATED"/>
    <property type="match status" value="1"/>
</dbReference>
<dbReference type="SUPFAM" id="SSF53098">
    <property type="entry name" value="Ribonuclease H-like"/>
    <property type="match status" value="1"/>
</dbReference>
<dbReference type="InterPro" id="IPR036397">
    <property type="entry name" value="RNaseH_sf"/>
</dbReference>
<keyword evidence="6" id="KW-0460">Magnesium</keyword>
<evidence type="ECO:0000256" key="1">
    <source>
        <dbReference type="ARBA" id="ARBA00022695"/>
    </source>
</evidence>
<name>A0A0C9YVW6_9AGAM</name>
<evidence type="ECO:0000313" key="11">
    <source>
        <dbReference type="EMBL" id="KIK18114.1"/>
    </source>
</evidence>
<sequence length="148" mass="16757">MDEFTLWHNHLGHPGISIMKNCKHHIKGIPAELIAKPLNSCQGCAQGKLASDPFHASDKWASAPLALVHGDLLELPNESYCQHCYVLTLLDDYYLYNYSSFGFCLYLHNKSNTLARFTDWLANVEQQCGCMLKTFHSNRGGEFMGNEF</sequence>
<keyword evidence="1" id="KW-0548">Nucleotidyltransferase</keyword>
<keyword evidence="10" id="KW-0233">DNA recombination</keyword>
<dbReference type="STRING" id="765257.A0A0C9YVW6"/>
<dbReference type="GO" id="GO:0004519">
    <property type="term" value="F:endonuclease activity"/>
    <property type="evidence" value="ECO:0007669"/>
    <property type="project" value="UniProtKB-KW"/>
</dbReference>
<keyword evidence="2" id="KW-0540">Nuclease</keyword>
<evidence type="ECO:0000256" key="10">
    <source>
        <dbReference type="ARBA" id="ARBA00023172"/>
    </source>
</evidence>
<keyword evidence="8" id="KW-0695">RNA-directed DNA polymerase</keyword>
<dbReference type="GO" id="GO:0006310">
    <property type="term" value="P:DNA recombination"/>
    <property type="evidence" value="ECO:0007669"/>
    <property type="project" value="UniProtKB-KW"/>
</dbReference>
<dbReference type="EMBL" id="KN833812">
    <property type="protein sequence ID" value="KIK18114.1"/>
    <property type="molecule type" value="Genomic_DNA"/>
</dbReference>
<evidence type="ECO:0000256" key="3">
    <source>
        <dbReference type="ARBA" id="ARBA00022723"/>
    </source>
</evidence>
<keyword evidence="9" id="KW-0808">Transferase</keyword>
<dbReference type="GO" id="GO:0003887">
    <property type="term" value="F:DNA-directed DNA polymerase activity"/>
    <property type="evidence" value="ECO:0007669"/>
    <property type="project" value="UniProtKB-KW"/>
</dbReference>
<keyword evidence="9" id="KW-0239">DNA-directed DNA polymerase</keyword>
<dbReference type="Proteomes" id="UP000054018">
    <property type="component" value="Unassembled WGS sequence"/>
</dbReference>
<dbReference type="PANTHER" id="PTHR42648:SF11">
    <property type="entry name" value="TRANSPOSON TY4-P GAG-POL POLYPROTEIN"/>
    <property type="match status" value="1"/>
</dbReference>
<accession>A0A0C9YVW6</accession>
<evidence type="ECO:0008006" key="13">
    <source>
        <dbReference type="Google" id="ProtNLM"/>
    </source>
</evidence>
<evidence type="ECO:0000256" key="8">
    <source>
        <dbReference type="ARBA" id="ARBA00022918"/>
    </source>
</evidence>
<evidence type="ECO:0000256" key="7">
    <source>
        <dbReference type="ARBA" id="ARBA00022908"/>
    </source>
</evidence>
<dbReference type="OrthoDB" id="1935865at2759"/>
<keyword evidence="7" id="KW-0229">DNA integration</keyword>
<keyword evidence="4" id="KW-0255">Endonuclease</keyword>